<comment type="caution">
    <text evidence="1">The sequence shown here is derived from an EMBL/GenBank/DDBJ whole genome shotgun (WGS) entry which is preliminary data.</text>
</comment>
<evidence type="ECO:0000313" key="2">
    <source>
        <dbReference type="Proteomes" id="UP000604046"/>
    </source>
</evidence>
<dbReference type="SUPFAM" id="SSF89372">
    <property type="entry name" value="Fucose-specific lectin"/>
    <property type="match status" value="1"/>
</dbReference>
<accession>A0A812SFU3</accession>
<evidence type="ECO:0000313" key="1">
    <source>
        <dbReference type="EMBL" id="CAE7477495.1"/>
    </source>
</evidence>
<keyword evidence="2" id="KW-1185">Reference proteome</keyword>
<name>A0A812SFU3_9DINO</name>
<organism evidence="1 2">
    <name type="scientific">Symbiodinium natans</name>
    <dbReference type="NCBI Taxonomy" id="878477"/>
    <lineage>
        <taxon>Eukaryota</taxon>
        <taxon>Sar</taxon>
        <taxon>Alveolata</taxon>
        <taxon>Dinophyceae</taxon>
        <taxon>Suessiales</taxon>
        <taxon>Symbiodiniaceae</taxon>
        <taxon>Symbiodinium</taxon>
    </lineage>
</organism>
<protein>
    <submittedName>
        <fullName evidence="1">VPS34 protein</fullName>
    </submittedName>
</protein>
<reference evidence="1" key="1">
    <citation type="submission" date="2021-02" db="EMBL/GenBank/DDBJ databases">
        <authorList>
            <person name="Dougan E. K."/>
            <person name="Rhodes N."/>
            <person name="Thang M."/>
            <person name="Chan C."/>
        </authorList>
    </citation>
    <scope>NUCLEOTIDE SEQUENCE</scope>
</reference>
<gene>
    <name evidence="1" type="primary">VPS34</name>
    <name evidence="1" type="ORF">SNAT2548_LOCUS26822</name>
</gene>
<sequence length="381" mass="42437">MNAQNVLEMMRYDYTLLGLQSSLSSMGLAVTFGVLIEMGPPSVIRGCIYTFARDGSAWSFLSRQEIALWSELFTPNDGRRFVRLGKDILMMRDGAGASGTPLQWIAFQFEEGNWTRRPEADLPRNGAPQSSTVRELAHDGRTLAAGPGANGEIFIHEWQGDSWRSPVANLSVPAEAGVELRQLYFLEVHGDYLLAMRYGFSSQAQALVQVLVIHKRADGSWPEVYRAKAPEEYNAMSASIHSSGKSVVTYSSFNYRLKLGFVRVFESGSGDNWTVTQTVFRNFSRDPNPIVALSAEAVVLAENESPLPPTSIIYSCNDTGTMIPTARTPTAAGTPFTSPRCFKPCKGRFPRRRRLRLRMCIRRCRARRKMGHGIRHSASVQ</sequence>
<proteinExistence type="predicted"/>
<dbReference type="Proteomes" id="UP000604046">
    <property type="component" value="Unassembled WGS sequence"/>
</dbReference>
<dbReference type="EMBL" id="CAJNDS010002443">
    <property type="protein sequence ID" value="CAE7477495.1"/>
    <property type="molecule type" value="Genomic_DNA"/>
</dbReference>
<dbReference type="AlphaFoldDB" id="A0A812SFU3"/>